<feature type="domain" description="MrkD-like receptor binding" evidence="7">
    <location>
        <begin position="39"/>
        <end position="156"/>
    </location>
</feature>
<keyword evidence="9" id="KW-1185">Reference proteome</keyword>
<dbReference type="EMBL" id="JASSOM010000094">
    <property type="protein sequence ID" value="MDK9366332.1"/>
    <property type="molecule type" value="Genomic_DNA"/>
</dbReference>
<dbReference type="GO" id="GO:0043709">
    <property type="term" value="P:cell adhesion involved in single-species biofilm formation"/>
    <property type="evidence" value="ECO:0007669"/>
    <property type="project" value="TreeGrafter"/>
</dbReference>
<dbReference type="InterPro" id="IPR000259">
    <property type="entry name" value="Adhesion_dom_fimbrial"/>
</dbReference>
<evidence type="ECO:0000256" key="1">
    <source>
        <dbReference type="ARBA" id="ARBA00004561"/>
    </source>
</evidence>
<comment type="subcellular location">
    <subcellularLocation>
        <location evidence="1">Fimbrium</location>
    </subcellularLocation>
</comment>
<evidence type="ECO:0000259" key="6">
    <source>
        <dbReference type="Pfam" id="PF00419"/>
    </source>
</evidence>
<gene>
    <name evidence="8" type="ORF">QQF32_24355</name>
</gene>
<dbReference type="Gene3D" id="2.60.40.1090">
    <property type="entry name" value="Fimbrial-type adhesion domain"/>
    <property type="match status" value="1"/>
</dbReference>
<keyword evidence="3 5" id="KW-0732">Signal</keyword>
<dbReference type="PROSITE" id="PS51257">
    <property type="entry name" value="PROKAR_LIPOPROTEIN"/>
    <property type="match status" value="1"/>
</dbReference>
<evidence type="ECO:0000313" key="9">
    <source>
        <dbReference type="Proteomes" id="UP001223214"/>
    </source>
</evidence>
<sequence length="321" mass="33358">MSLIKSKLIIFAACIIMSSSVFAQSCKVATLRTSKAASGSVVVQRDAPVGTIIFEGATQPVSDYADGCDTNVTLKFSMTYMSATKSAYGEHVYDTNVPGVGIIFATSGQAQTYFDNPANILNFNVGTGGVMNWDGGNIKYIKTGPIGSGTLAAGTLGELALLGFDGAYHTAIDFNMDAAVITSLACSITTPKLTFPLGTVPVSEFGETIGFTPVETNSQNLGLDCDADANINVQLSGTQNPDVSDASVLALNGQGTDGVASGLGVQLLYNDAPLKINESIVMKKSAGGQEMLPIVARYYQTKSTVMPGDASTSATLTLTYQ</sequence>
<dbReference type="InterPro" id="IPR036937">
    <property type="entry name" value="Adhesion_dom_fimbrial_sf"/>
</dbReference>
<organism evidence="8 9">
    <name type="scientific">Lelliottia wanjuensis</name>
    <dbReference type="NCBI Taxonomy" id="3050585"/>
    <lineage>
        <taxon>Bacteria</taxon>
        <taxon>Pseudomonadati</taxon>
        <taxon>Pseudomonadota</taxon>
        <taxon>Gammaproteobacteria</taxon>
        <taxon>Enterobacterales</taxon>
        <taxon>Enterobacteriaceae</taxon>
        <taxon>Lelliottia</taxon>
    </lineage>
</organism>
<dbReference type="Gene3D" id="2.60.40.3310">
    <property type="match status" value="1"/>
</dbReference>
<dbReference type="AlphaFoldDB" id="A0AAP4LDH1"/>
<evidence type="ECO:0000256" key="4">
    <source>
        <dbReference type="ARBA" id="ARBA00023263"/>
    </source>
</evidence>
<dbReference type="Pfam" id="PF00419">
    <property type="entry name" value="Fimbrial"/>
    <property type="match status" value="1"/>
</dbReference>
<dbReference type="PANTHER" id="PTHR33420:SF12">
    <property type="entry name" value="FIMBRIN-LIKE PROTEIN FIMI-RELATED"/>
    <property type="match status" value="1"/>
</dbReference>
<dbReference type="GO" id="GO:0009289">
    <property type="term" value="C:pilus"/>
    <property type="evidence" value="ECO:0007669"/>
    <property type="project" value="UniProtKB-SubCell"/>
</dbReference>
<evidence type="ECO:0000256" key="2">
    <source>
        <dbReference type="ARBA" id="ARBA00006671"/>
    </source>
</evidence>
<dbReference type="InterPro" id="IPR050263">
    <property type="entry name" value="Bact_Fimbrial_Adh_Pro"/>
</dbReference>
<dbReference type="Proteomes" id="UP001223214">
    <property type="component" value="Unassembled WGS sequence"/>
</dbReference>
<evidence type="ECO:0000259" key="7">
    <source>
        <dbReference type="Pfam" id="PF22003"/>
    </source>
</evidence>
<accession>A0AAP4LDH1</accession>
<dbReference type="InterPro" id="IPR008966">
    <property type="entry name" value="Adhesion_dom_sf"/>
</dbReference>
<evidence type="ECO:0000313" key="8">
    <source>
        <dbReference type="EMBL" id="MDK9366332.1"/>
    </source>
</evidence>
<evidence type="ECO:0000256" key="5">
    <source>
        <dbReference type="SAM" id="SignalP"/>
    </source>
</evidence>
<evidence type="ECO:0000256" key="3">
    <source>
        <dbReference type="ARBA" id="ARBA00022729"/>
    </source>
</evidence>
<feature type="chain" id="PRO_5042901954" evidence="5">
    <location>
        <begin position="24"/>
        <end position="321"/>
    </location>
</feature>
<protein>
    <submittedName>
        <fullName evidence="8">Fimbrial protein</fullName>
    </submittedName>
</protein>
<name>A0AAP4LDH1_9ENTR</name>
<feature type="signal peptide" evidence="5">
    <location>
        <begin position="1"/>
        <end position="23"/>
    </location>
</feature>
<dbReference type="RefSeq" id="WP_285148831.1">
    <property type="nucleotide sequence ID" value="NZ_JASSOM010000094.1"/>
</dbReference>
<dbReference type="InterPro" id="IPR054160">
    <property type="entry name" value="MrkD_recept-bd"/>
</dbReference>
<keyword evidence="4" id="KW-0281">Fimbrium</keyword>
<dbReference type="Pfam" id="PF22003">
    <property type="entry name" value="MrkDrd"/>
    <property type="match status" value="1"/>
</dbReference>
<comment type="similarity">
    <text evidence="2">Belongs to the fimbrial protein family.</text>
</comment>
<comment type="caution">
    <text evidence="8">The sequence shown here is derived from an EMBL/GenBank/DDBJ whole genome shotgun (WGS) entry which is preliminary data.</text>
</comment>
<dbReference type="SUPFAM" id="SSF49401">
    <property type="entry name" value="Bacterial adhesins"/>
    <property type="match status" value="1"/>
</dbReference>
<proteinExistence type="inferred from homology"/>
<feature type="domain" description="Fimbrial-type adhesion" evidence="6">
    <location>
        <begin position="184"/>
        <end position="321"/>
    </location>
</feature>
<dbReference type="PANTHER" id="PTHR33420">
    <property type="entry name" value="FIMBRIAL SUBUNIT ELFA-RELATED"/>
    <property type="match status" value="1"/>
</dbReference>
<reference evidence="8 9" key="1">
    <citation type="submission" date="2023-06" db="EMBL/GenBank/DDBJ databases">
        <title>Identification and characterization of antibiotic-resistant Gram-negative bacteria.</title>
        <authorList>
            <person name="Cho G.-S."/>
            <person name="Lee J."/>
            <person name="Tai E."/>
            <person name="Jeong S."/>
            <person name="Kim I."/>
            <person name="Kim B.-E."/>
            <person name="Jeong M.-I."/>
            <person name="Oh K.-K."/>
            <person name="Franz C.M.A.P."/>
        </authorList>
    </citation>
    <scope>NUCLEOTIDE SEQUENCE [LARGE SCALE GENOMIC DNA]</scope>
    <source>
        <strain evidence="8 9">V106_12</strain>
    </source>
</reference>